<protein>
    <recommendedName>
        <fullName evidence="3">ABM domain-containing protein</fullName>
    </recommendedName>
</protein>
<evidence type="ECO:0008006" key="3">
    <source>
        <dbReference type="Google" id="ProtNLM"/>
    </source>
</evidence>
<reference evidence="1" key="1">
    <citation type="submission" date="2022-09" db="EMBL/GenBank/DDBJ databases">
        <title>Fusarium specimens isolated from Avocado Roots.</title>
        <authorList>
            <person name="Stajich J."/>
            <person name="Roper C."/>
            <person name="Heimlech-Rivalta G."/>
        </authorList>
    </citation>
    <scope>NUCLEOTIDE SEQUENCE</scope>
    <source>
        <strain evidence="1">CF00136</strain>
    </source>
</reference>
<comment type="caution">
    <text evidence="1">The sequence shown here is derived from an EMBL/GenBank/DDBJ whole genome shotgun (WGS) entry which is preliminary data.</text>
</comment>
<name>A0A9W8RU20_9HYPO</name>
<dbReference type="Gene3D" id="3.30.70.100">
    <property type="match status" value="1"/>
</dbReference>
<keyword evidence="2" id="KW-1185">Reference proteome</keyword>
<evidence type="ECO:0000313" key="2">
    <source>
        <dbReference type="Proteomes" id="UP001152049"/>
    </source>
</evidence>
<sequence length="193" mass="21075">MTITQVACVGVNPGINIINPGTPEGQILASIWESVTTMVGGPQRVFWGLEVLNPSRIWMFVDWDSIEQSKSFTKESAPAVLKNFSKICTHSEFIKHVNLSQSSDALRSTITEIMLVHFPKDFSQVQKDQSSTSLQLILNDSFGQCSDVDKLAHGWAVEDNFSVKGGEGKSGCVSMIIIGCDSDTKGVNQFSKS</sequence>
<gene>
    <name evidence="1" type="ORF">NW762_010278</name>
</gene>
<evidence type="ECO:0000313" key="1">
    <source>
        <dbReference type="EMBL" id="KAJ4253880.1"/>
    </source>
</evidence>
<dbReference type="EMBL" id="JAOQAZ010000023">
    <property type="protein sequence ID" value="KAJ4253880.1"/>
    <property type="molecule type" value="Genomic_DNA"/>
</dbReference>
<dbReference type="AlphaFoldDB" id="A0A9W8RU20"/>
<accession>A0A9W8RU20</accession>
<dbReference type="OrthoDB" id="3830579at2759"/>
<organism evidence="1 2">
    <name type="scientific">Fusarium torreyae</name>
    <dbReference type="NCBI Taxonomy" id="1237075"/>
    <lineage>
        <taxon>Eukaryota</taxon>
        <taxon>Fungi</taxon>
        <taxon>Dikarya</taxon>
        <taxon>Ascomycota</taxon>
        <taxon>Pezizomycotina</taxon>
        <taxon>Sordariomycetes</taxon>
        <taxon>Hypocreomycetidae</taxon>
        <taxon>Hypocreales</taxon>
        <taxon>Nectriaceae</taxon>
        <taxon>Fusarium</taxon>
    </lineage>
</organism>
<dbReference type="Proteomes" id="UP001152049">
    <property type="component" value="Unassembled WGS sequence"/>
</dbReference>
<proteinExistence type="predicted"/>